<proteinExistence type="predicted"/>
<dbReference type="InterPro" id="IPR014352">
    <property type="entry name" value="FERM/acyl-CoA-bd_prot_sf"/>
</dbReference>
<evidence type="ECO:0000256" key="2">
    <source>
        <dbReference type="SAM" id="MobiDB-lite"/>
    </source>
</evidence>
<dbReference type="Gene3D" id="1.20.80.10">
    <property type="match status" value="1"/>
</dbReference>
<feature type="compositionally biased region" description="Polar residues" evidence="2">
    <location>
        <begin position="129"/>
        <end position="149"/>
    </location>
</feature>
<dbReference type="InterPro" id="IPR000582">
    <property type="entry name" value="Acyl-CoA-binding_protein"/>
</dbReference>
<name>A0A1A9UH39_GLOAU</name>
<dbReference type="SUPFAM" id="SSF47027">
    <property type="entry name" value="Acyl-CoA binding protein"/>
    <property type="match status" value="1"/>
</dbReference>
<keyword evidence="3" id="KW-0812">Transmembrane</keyword>
<dbReference type="Proteomes" id="UP000078200">
    <property type="component" value="Unassembled WGS sequence"/>
</dbReference>
<protein>
    <recommendedName>
        <fullName evidence="4">ACB domain-containing protein</fullName>
    </recommendedName>
</protein>
<evidence type="ECO:0000313" key="5">
    <source>
        <dbReference type="EnsemblMetazoa" id="GAUT004721-PA"/>
    </source>
</evidence>
<keyword evidence="6" id="KW-1185">Reference proteome</keyword>
<dbReference type="PROSITE" id="PS51228">
    <property type="entry name" value="ACB_2"/>
    <property type="match status" value="1"/>
</dbReference>
<dbReference type="InterPro" id="IPR035984">
    <property type="entry name" value="Acyl-CoA-binding_sf"/>
</dbReference>
<evidence type="ECO:0000256" key="3">
    <source>
        <dbReference type="SAM" id="Phobius"/>
    </source>
</evidence>
<evidence type="ECO:0000313" key="6">
    <source>
        <dbReference type="Proteomes" id="UP000078200"/>
    </source>
</evidence>
<feature type="region of interest" description="Disordered" evidence="2">
    <location>
        <begin position="126"/>
        <end position="155"/>
    </location>
</feature>
<dbReference type="GO" id="GO:0005737">
    <property type="term" value="C:cytoplasm"/>
    <property type="evidence" value="ECO:0007669"/>
    <property type="project" value="TreeGrafter"/>
</dbReference>
<sequence length="338" mass="38154">MATVQERFRAAVNVIKGLPKNGPYQPTTTMMLKFYGLYKQATEGPCNHNKPKIWDVVGRTKWEAWNKNRHLTKEEAMEKYVQDLQEIIETMSFTENVQNFVGSLSGLENINLDELDIIAPGMKELAESHPNSPFNSRTNSPQHGRSNNADAVASESVIGSQHLTEENSEQITVNTNGQSTENAEINGIRLVPVNKSQTAGPTSTTSTVDNQSMTNGSIDQSDDEYVDPFNEQSDFNDSLMHNTHILKQVQLTVLKMNSDIAAVNQRIIDLEKSVIKMHHILAKSQSFLANNSSSIMHSSKHPKWWPFSNISPAWFIFLILWPFVIKRMAQMLSRSHRK</sequence>
<dbReference type="STRING" id="7395.A0A1A9UH39"/>
<dbReference type="GO" id="GO:0006631">
    <property type="term" value="P:fatty acid metabolic process"/>
    <property type="evidence" value="ECO:0007669"/>
    <property type="project" value="TreeGrafter"/>
</dbReference>
<dbReference type="Pfam" id="PF00887">
    <property type="entry name" value="ACBP"/>
    <property type="match status" value="1"/>
</dbReference>
<evidence type="ECO:0000256" key="1">
    <source>
        <dbReference type="ARBA" id="ARBA00023121"/>
    </source>
</evidence>
<reference evidence="5" key="1">
    <citation type="submission" date="2020-05" db="UniProtKB">
        <authorList>
            <consortium name="EnsemblMetazoa"/>
        </authorList>
    </citation>
    <scope>IDENTIFICATION</scope>
    <source>
        <strain evidence="5">TTRI</strain>
    </source>
</reference>
<organism evidence="5 6">
    <name type="scientific">Glossina austeni</name>
    <name type="common">Savannah tsetse fly</name>
    <dbReference type="NCBI Taxonomy" id="7395"/>
    <lineage>
        <taxon>Eukaryota</taxon>
        <taxon>Metazoa</taxon>
        <taxon>Ecdysozoa</taxon>
        <taxon>Arthropoda</taxon>
        <taxon>Hexapoda</taxon>
        <taxon>Insecta</taxon>
        <taxon>Pterygota</taxon>
        <taxon>Neoptera</taxon>
        <taxon>Endopterygota</taxon>
        <taxon>Diptera</taxon>
        <taxon>Brachycera</taxon>
        <taxon>Muscomorpha</taxon>
        <taxon>Hippoboscoidea</taxon>
        <taxon>Glossinidae</taxon>
        <taxon>Glossina</taxon>
    </lineage>
</organism>
<dbReference type="PANTHER" id="PTHR23310:SF77">
    <property type="entry name" value="LD25952P"/>
    <property type="match status" value="1"/>
</dbReference>
<dbReference type="AlphaFoldDB" id="A0A1A9UH39"/>
<dbReference type="EnsemblMetazoa" id="GAUT004721-RA">
    <property type="protein sequence ID" value="GAUT004721-PA"/>
    <property type="gene ID" value="GAUT004721"/>
</dbReference>
<dbReference type="VEuPathDB" id="VectorBase:GAUT004721"/>
<dbReference type="PRINTS" id="PR00689">
    <property type="entry name" value="ACOABINDINGP"/>
</dbReference>
<keyword evidence="3" id="KW-1133">Transmembrane helix</keyword>
<feature type="transmembrane region" description="Helical" evidence="3">
    <location>
        <begin position="304"/>
        <end position="325"/>
    </location>
</feature>
<feature type="domain" description="ACB" evidence="4">
    <location>
        <begin position="4"/>
        <end position="93"/>
    </location>
</feature>
<dbReference type="FunFam" id="1.20.80.10:FF:000010">
    <property type="entry name" value="Acyl-CoA-binding domain-containing protein 5"/>
    <property type="match status" value="1"/>
</dbReference>
<dbReference type="GO" id="GO:0000062">
    <property type="term" value="F:fatty-acyl-CoA binding"/>
    <property type="evidence" value="ECO:0007669"/>
    <property type="project" value="InterPro"/>
</dbReference>
<dbReference type="GO" id="GO:0019915">
    <property type="term" value="P:lipid storage"/>
    <property type="evidence" value="ECO:0007669"/>
    <property type="project" value="UniProtKB-ARBA"/>
</dbReference>
<accession>A0A1A9UH39</accession>
<dbReference type="PANTHER" id="PTHR23310">
    <property type="entry name" value="ACYL-COA-BINDING PROTEIN, ACBP"/>
    <property type="match status" value="1"/>
</dbReference>
<keyword evidence="1" id="KW-0446">Lipid-binding</keyword>
<keyword evidence="3" id="KW-0472">Membrane</keyword>
<evidence type="ECO:0000259" key="4">
    <source>
        <dbReference type="PROSITE" id="PS51228"/>
    </source>
</evidence>